<dbReference type="PANTHER" id="PTHR34309:SF10">
    <property type="entry name" value="SLR1406 PROTEIN"/>
    <property type="match status" value="1"/>
</dbReference>
<evidence type="ECO:0000256" key="1">
    <source>
        <dbReference type="SAM" id="SignalP"/>
    </source>
</evidence>
<dbReference type="Gene3D" id="3.30.450.150">
    <property type="entry name" value="Haem-degrading domain"/>
    <property type="match status" value="1"/>
</dbReference>
<evidence type="ECO:0000313" key="2">
    <source>
        <dbReference type="EMBL" id="RDJ17033.1"/>
    </source>
</evidence>
<accession>A0A370KX59</accession>
<keyword evidence="1" id="KW-0732">Signal</keyword>
<dbReference type="SUPFAM" id="SSF143744">
    <property type="entry name" value="GlcG-like"/>
    <property type="match status" value="1"/>
</dbReference>
<reference evidence="2 3" key="1">
    <citation type="submission" date="2017-03" db="EMBL/GenBank/DDBJ databases">
        <title>Genome analysis of Rhizobial strains effectives or ineffectives for nitrogen fixation isolated from bean seeds.</title>
        <authorList>
            <person name="Peralta H."/>
            <person name="Aguilar-Vera A."/>
            <person name="Mora Y."/>
            <person name="Vargas-Lagunas C."/>
            <person name="Girard L."/>
            <person name="Mora J."/>
        </authorList>
    </citation>
    <scope>NUCLEOTIDE SEQUENCE [LARGE SCALE GENOMIC DNA]</scope>
    <source>
        <strain evidence="2 3">CCGM3</strain>
    </source>
</reference>
<evidence type="ECO:0008006" key="4">
    <source>
        <dbReference type="Google" id="ProtNLM"/>
    </source>
</evidence>
<evidence type="ECO:0000313" key="3">
    <source>
        <dbReference type="Proteomes" id="UP000254939"/>
    </source>
</evidence>
<dbReference type="EMBL" id="NAAC01000001">
    <property type="protein sequence ID" value="RDJ17033.1"/>
    <property type="molecule type" value="Genomic_DNA"/>
</dbReference>
<dbReference type="InterPro" id="IPR005624">
    <property type="entry name" value="PduO/GlcC-like"/>
</dbReference>
<dbReference type="AlphaFoldDB" id="A0A370KX59"/>
<name>A0A370KX59_9HYPH</name>
<dbReference type="InterPro" id="IPR052517">
    <property type="entry name" value="GlcG_carb_metab_protein"/>
</dbReference>
<dbReference type="PANTHER" id="PTHR34309">
    <property type="entry name" value="SLR1406 PROTEIN"/>
    <property type="match status" value="1"/>
</dbReference>
<sequence length="162" mass="15641">MKSVLLSIVLGTVVAAPAVAEDIAKQTSLGSVFAVDLAQAAVSACAADGYNVAAAVTDRAGIVLALVRAEGAGAHTANAATAKAYTSASSRNPTSGMAETVQKNGAAAGLADIPGFLVLAGGVPVKVGKDTVGAIGVGGAPGGNLDEACAVKAIEKLADRLK</sequence>
<gene>
    <name evidence="2" type="ORF">B5K06_00155</name>
</gene>
<dbReference type="OrthoDB" id="5786851at2"/>
<feature type="signal peptide" evidence="1">
    <location>
        <begin position="1"/>
        <end position="20"/>
    </location>
</feature>
<dbReference type="Proteomes" id="UP000254939">
    <property type="component" value="Unassembled WGS sequence"/>
</dbReference>
<protein>
    <recommendedName>
        <fullName evidence="4">Heme-binding protein</fullName>
    </recommendedName>
</protein>
<proteinExistence type="predicted"/>
<dbReference type="Pfam" id="PF03928">
    <property type="entry name" value="HbpS-like"/>
    <property type="match status" value="1"/>
</dbReference>
<feature type="chain" id="PRO_5016802161" description="Heme-binding protein" evidence="1">
    <location>
        <begin position="21"/>
        <end position="162"/>
    </location>
</feature>
<organism evidence="2 3">
    <name type="scientific">Rhizobium grahamii</name>
    <dbReference type="NCBI Taxonomy" id="1120045"/>
    <lineage>
        <taxon>Bacteria</taxon>
        <taxon>Pseudomonadati</taxon>
        <taxon>Pseudomonadota</taxon>
        <taxon>Alphaproteobacteria</taxon>
        <taxon>Hyphomicrobiales</taxon>
        <taxon>Rhizobiaceae</taxon>
        <taxon>Rhizobium/Agrobacterium group</taxon>
        <taxon>Rhizobium</taxon>
    </lineage>
</organism>
<comment type="caution">
    <text evidence="2">The sequence shown here is derived from an EMBL/GenBank/DDBJ whole genome shotgun (WGS) entry which is preliminary data.</text>
</comment>
<dbReference type="InterPro" id="IPR038084">
    <property type="entry name" value="PduO/GlcC-like_sf"/>
</dbReference>